<sequence length="295" mass="32966">MFKLDTDASNTAIGAVPSQLQDGQEQVIAYYRRALSRPERNYCVTRRELLAMTKSDMEETKAVLSEEVLRRFEAPEAKLESTMLEVAFWRHRTVKAETLLAAKNSKTQDVAAEEKMEERAASTSSDSDSVEGPAEAAAPSIASKEGGGPMTDSSDGEGYQSSNRRRRRKRARPVSSSEDNSKAHILSTDSGQRKDPRRGAQPKTSQPEDNTSEKKKQATPAAQQLDVEQRKKQATPATQQQSERWSKVPPIVLREEDKYDEITRRLMAKKINYGYGVTTTRESELTLQLPKITGK</sequence>
<evidence type="ECO:0000313" key="3">
    <source>
        <dbReference type="EnsemblMetazoa" id="XP_019755407.1"/>
    </source>
</evidence>
<evidence type="ECO:0000256" key="1">
    <source>
        <dbReference type="SAM" id="MobiDB-lite"/>
    </source>
</evidence>
<proteinExistence type="predicted"/>
<accession>A0AAR5P3G7</accession>
<dbReference type="SUPFAM" id="SSF56672">
    <property type="entry name" value="DNA/RNA polymerases"/>
    <property type="match status" value="1"/>
</dbReference>
<dbReference type="EnsemblMetazoa" id="XM_019899848.1">
    <property type="protein sequence ID" value="XP_019755407.1"/>
    <property type="gene ID" value="LOC109534251"/>
</dbReference>
<feature type="region of interest" description="Disordered" evidence="1">
    <location>
        <begin position="106"/>
        <end position="249"/>
    </location>
</feature>
<dbReference type="Pfam" id="PF17919">
    <property type="entry name" value="RT_RNaseH_2"/>
    <property type="match status" value="1"/>
</dbReference>
<dbReference type="InterPro" id="IPR041577">
    <property type="entry name" value="RT_RNaseH_2"/>
</dbReference>
<dbReference type="InterPro" id="IPR043502">
    <property type="entry name" value="DNA/RNA_pol_sf"/>
</dbReference>
<dbReference type="GO" id="GO:0071897">
    <property type="term" value="P:DNA biosynthetic process"/>
    <property type="evidence" value="ECO:0007669"/>
    <property type="project" value="UniProtKB-ARBA"/>
</dbReference>
<name>A0AAR5P3G7_DENPD</name>
<evidence type="ECO:0000259" key="2">
    <source>
        <dbReference type="Pfam" id="PF17919"/>
    </source>
</evidence>
<dbReference type="PANTHER" id="PTHR34072">
    <property type="entry name" value="ENZYMATIC POLYPROTEIN-RELATED"/>
    <property type="match status" value="1"/>
</dbReference>
<dbReference type="AlphaFoldDB" id="A0AAR5P3G7"/>
<keyword evidence="4" id="KW-1185">Reference proteome</keyword>
<organism evidence="3 4">
    <name type="scientific">Dendroctonus ponderosae</name>
    <name type="common">Mountain pine beetle</name>
    <dbReference type="NCBI Taxonomy" id="77166"/>
    <lineage>
        <taxon>Eukaryota</taxon>
        <taxon>Metazoa</taxon>
        <taxon>Ecdysozoa</taxon>
        <taxon>Arthropoda</taxon>
        <taxon>Hexapoda</taxon>
        <taxon>Insecta</taxon>
        <taxon>Pterygota</taxon>
        <taxon>Neoptera</taxon>
        <taxon>Endopterygota</taxon>
        <taxon>Coleoptera</taxon>
        <taxon>Polyphaga</taxon>
        <taxon>Cucujiformia</taxon>
        <taxon>Curculionidae</taxon>
        <taxon>Scolytinae</taxon>
        <taxon>Dendroctonus</taxon>
    </lineage>
</organism>
<feature type="compositionally biased region" description="Basic residues" evidence="1">
    <location>
        <begin position="163"/>
        <end position="172"/>
    </location>
</feature>
<dbReference type="PANTHER" id="PTHR34072:SF49">
    <property type="entry name" value="RIBONUCLEASE H"/>
    <property type="match status" value="1"/>
</dbReference>
<reference evidence="4" key="1">
    <citation type="journal article" date="2013" name="Genome Biol.">
        <title>Draft genome of the mountain pine beetle, Dendroctonus ponderosae Hopkins, a major forest pest.</title>
        <authorList>
            <person name="Keeling C.I."/>
            <person name="Yuen M.M."/>
            <person name="Liao N.Y."/>
            <person name="Docking T.R."/>
            <person name="Chan S.K."/>
            <person name="Taylor G.A."/>
            <person name="Palmquist D.L."/>
            <person name="Jackman S.D."/>
            <person name="Nguyen A."/>
            <person name="Li M."/>
            <person name="Henderson H."/>
            <person name="Janes J.K."/>
            <person name="Zhao Y."/>
            <person name="Pandoh P."/>
            <person name="Moore R."/>
            <person name="Sperling F.A."/>
            <person name="Huber D.P."/>
            <person name="Birol I."/>
            <person name="Jones S.J."/>
            <person name="Bohlmann J."/>
        </authorList>
    </citation>
    <scope>NUCLEOTIDE SEQUENCE</scope>
</reference>
<feature type="domain" description="Reverse transcriptase/retrotransposon-derived protein RNase H-like" evidence="2">
    <location>
        <begin position="2"/>
        <end position="55"/>
    </location>
</feature>
<evidence type="ECO:0000313" key="4">
    <source>
        <dbReference type="Proteomes" id="UP000019118"/>
    </source>
</evidence>
<protein>
    <recommendedName>
        <fullName evidence="2">Reverse transcriptase/retrotransposon-derived protein RNase H-like domain-containing protein</fullName>
    </recommendedName>
</protein>
<reference evidence="3" key="2">
    <citation type="submission" date="2024-08" db="UniProtKB">
        <authorList>
            <consortium name="EnsemblMetazoa"/>
        </authorList>
    </citation>
    <scope>IDENTIFICATION</scope>
</reference>
<dbReference type="Proteomes" id="UP000019118">
    <property type="component" value="Unassembled WGS sequence"/>
</dbReference>